<dbReference type="EMBL" id="MK994968">
    <property type="protein sequence ID" value="QHA24598.1"/>
    <property type="molecule type" value="mRNA"/>
</dbReference>
<evidence type="ECO:0000313" key="2">
    <source>
        <dbReference type="EMBL" id="QHA24598.1"/>
    </source>
</evidence>
<organism evidence="2">
    <name type="scientific">Trametes gibbosa</name>
    <dbReference type="NCBI Taxonomy" id="160864"/>
    <lineage>
        <taxon>Eukaryota</taxon>
        <taxon>Fungi</taxon>
        <taxon>Dikarya</taxon>
        <taxon>Basidiomycota</taxon>
        <taxon>Agaricomycotina</taxon>
        <taxon>Agaricomycetes</taxon>
        <taxon>Polyporales</taxon>
        <taxon>Polyporaceae</taxon>
        <taxon>Trametes</taxon>
    </lineage>
</organism>
<dbReference type="AlphaFoldDB" id="A0A6B9KD10"/>
<proteinExistence type="evidence at transcript level"/>
<evidence type="ECO:0000256" key="1">
    <source>
        <dbReference type="SAM" id="MobiDB-lite"/>
    </source>
</evidence>
<feature type="compositionally biased region" description="Low complexity" evidence="1">
    <location>
        <begin position="55"/>
        <end position="73"/>
    </location>
</feature>
<reference evidence="2" key="1">
    <citation type="submission" date="2019-05" db="EMBL/GenBank/DDBJ databases">
        <title>Expression and analysis of primary metabolism gene in Lenzites gibbosa treated with wood chip.</title>
        <authorList>
            <person name="Chi Y."/>
            <person name="Zhang J."/>
            <person name="Li S."/>
        </authorList>
    </citation>
    <scope>NUCLEOTIDE SEQUENCE</scope>
</reference>
<sequence length="1070" mass="120569">MGWPCEGCTKTFQKVGDLRQHLRKTKKPSCAAARAAFFEGLREPVRHDIPHLPNPDAAGSPDPEGDPGPSGSALDEDTIMEDPPPVPFEGDFYGDDYRDQDFPGFGDDIDAAHLSALLQHAPVAQEGSDDEDDEESEAVGRDALDAYERDHGEQILNEPHAGSHDEDILPRPPPLADAALPNAPQQAEADELDDRAAAPGGVDAASHDHLRTEPVHIVHFGGQAGAPVDTPTLPTSGYRAYGDRVEGSANNPYAPFRSEIDWRVAEWAKTRSPTSNAFSELLEIKGIVEALGLSYKNANELNAIIDAQLPHRRPTFTRHEATVMGEKFEMYARPVLECIKALYGDPEHAQYLCFAPERHYADSGNTTRLYHDLHTGEWWWSVQAQLEEDTAGATIIPLIISSDKTQVTLFRNKTAYPVYLTIGNLPKAIRSKPRRQGQILLAYLPTSRLEHISNKAARRRTLNNLFHACMRHILAPLQSVGLDGLVMTSGDGVSRRCHPILAVYVGDYPEQCLVTCTYSGDCPICECPHSSLGAAPSEPFPDRKFEAARRAAKLVNTPDRFAKACGDARIKQVQHPFWEDLPYIDIFQSITSDVLHQLYQGVFKHLLDARVARLPPNHGIRIFYKGISSLSRVSGAEHRQISRFLLGVIIDMDLPGGREASAQLVRATRALLDFIFIAQYPIHSTKTLDALDNALSAFHDDKDIFITLGVRTGFIIPKLHSLRHYVRCIKLFGTTDNYNTETSERLHIDFAKDAYRATNHKDEYPQMTKWLERREKIAHHSNYVLWRIQQVVIGPRPLTAHHGIRWHAPNMTHALDVKMTRHPTRKSVALAEITSTSHYGARFFTPALARFVLQWRNPQWTSRQIEYHVGDFILPFDRLPVFHRIKFWNEAIYGKETVDAVHVHPRHSHDGTAGEVITPARFDTVLVRVRGVPEESSQTRTWTQSRSLNDVRVAQVRLVFSLPDAALDYLFPTTTGLQRPPRHLAYVEWFSKFAATPDRSSQMYKVTRTIEAGERIASILPVGLIERSVHLIPKWTRTVPRHWTSENVLEECNTFYVNRFKDGHTYFNLY</sequence>
<accession>A0A6B9KD10</accession>
<dbReference type="OrthoDB" id="2576233at2759"/>
<feature type="region of interest" description="Disordered" evidence="1">
    <location>
        <begin position="157"/>
        <end position="206"/>
    </location>
</feature>
<name>A0A6B9KD10_9APHY</name>
<protein>
    <submittedName>
        <fullName evidence="2">Zinc finger protein 225</fullName>
    </submittedName>
</protein>
<dbReference type="Pfam" id="PF18759">
    <property type="entry name" value="Plavaka"/>
    <property type="match status" value="1"/>
</dbReference>
<feature type="region of interest" description="Disordered" evidence="1">
    <location>
        <begin position="44"/>
        <end position="108"/>
    </location>
</feature>
<gene>
    <name evidence="2" type="primary">ZnF225</name>
</gene>
<dbReference type="InterPro" id="IPR041078">
    <property type="entry name" value="Plavaka"/>
</dbReference>